<feature type="region of interest" description="Disordered" evidence="10">
    <location>
        <begin position="3132"/>
        <end position="3182"/>
    </location>
</feature>
<keyword evidence="13" id="KW-1185">Reference proteome</keyword>
<feature type="compositionally biased region" description="Acidic residues" evidence="10">
    <location>
        <begin position="4230"/>
        <end position="4242"/>
    </location>
</feature>
<evidence type="ECO:0000256" key="6">
    <source>
        <dbReference type="ARBA" id="ARBA00022840"/>
    </source>
</evidence>
<comment type="similarity">
    <text evidence="3 9">Belongs to the midasin family.</text>
</comment>
<feature type="compositionally biased region" description="Acidic residues" evidence="10">
    <location>
        <begin position="4299"/>
        <end position="4309"/>
    </location>
</feature>
<feature type="compositionally biased region" description="Basic and acidic residues" evidence="10">
    <location>
        <begin position="4527"/>
        <end position="4542"/>
    </location>
</feature>
<dbReference type="Pfam" id="PF17865">
    <property type="entry name" value="AAA_lid_5"/>
    <property type="match status" value="1"/>
</dbReference>
<evidence type="ECO:0000256" key="7">
    <source>
        <dbReference type="ARBA" id="ARBA00023186"/>
    </source>
</evidence>
<feature type="compositionally biased region" description="Basic and acidic residues" evidence="10">
    <location>
        <begin position="4641"/>
        <end position="4650"/>
    </location>
</feature>
<feature type="compositionally biased region" description="Polar residues" evidence="10">
    <location>
        <begin position="4571"/>
        <end position="4584"/>
    </location>
</feature>
<dbReference type="InterPro" id="IPR012099">
    <property type="entry name" value="Midasin"/>
</dbReference>
<dbReference type="SUPFAM" id="SSF52540">
    <property type="entry name" value="P-loop containing nucleoside triphosphate hydrolases"/>
    <property type="match status" value="6"/>
</dbReference>
<dbReference type="InterPro" id="IPR041190">
    <property type="entry name" value="Midasin_AAA_lid_5"/>
</dbReference>
<feature type="domain" description="VWFA" evidence="11">
    <location>
        <begin position="4764"/>
        <end position="4979"/>
    </location>
</feature>
<feature type="region of interest" description="Disordered" evidence="10">
    <location>
        <begin position="4527"/>
        <end position="4549"/>
    </location>
</feature>
<dbReference type="PANTHER" id="PTHR48103">
    <property type="entry name" value="MIDASIN-RELATED"/>
    <property type="match status" value="1"/>
</dbReference>
<feature type="compositionally biased region" description="Acidic residues" evidence="10">
    <location>
        <begin position="4327"/>
        <end position="4363"/>
    </location>
</feature>
<keyword evidence="6 9" id="KW-0067">ATP-binding</keyword>
<keyword evidence="7 9" id="KW-0143">Chaperone</keyword>
<dbReference type="EMBL" id="JAVRRG010000042">
    <property type="protein sequence ID" value="KAK5093509.1"/>
    <property type="molecule type" value="Genomic_DNA"/>
</dbReference>
<dbReference type="InterPro" id="IPR048617">
    <property type="entry name" value="MDN1_AAA_lid_4"/>
</dbReference>
<dbReference type="Gene3D" id="3.40.50.300">
    <property type="entry name" value="P-loop containing nucleotide triphosphate hydrolases"/>
    <property type="match status" value="6"/>
</dbReference>
<dbReference type="SUPFAM" id="SSF53300">
    <property type="entry name" value="vWA-like"/>
    <property type="match status" value="1"/>
</dbReference>
<dbReference type="PIRSF" id="PIRSF010340">
    <property type="entry name" value="Midasin"/>
    <property type="match status" value="1"/>
</dbReference>
<dbReference type="PROSITE" id="PS50234">
    <property type="entry name" value="VWFA"/>
    <property type="match status" value="1"/>
</dbReference>
<dbReference type="InterPro" id="IPR027417">
    <property type="entry name" value="P-loop_NTPase"/>
</dbReference>
<proteinExistence type="inferred from homology"/>
<evidence type="ECO:0000256" key="10">
    <source>
        <dbReference type="SAM" id="MobiDB-lite"/>
    </source>
</evidence>
<feature type="region of interest" description="Disordered" evidence="10">
    <location>
        <begin position="4623"/>
        <end position="4659"/>
    </location>
</feature>
<dbReference type="InterPro" id="IPR036465">
    <property type="entry name" value="vWFA_dom_sf"/>
</dbReference>
<dbReference type="SMART" id="SM00382">
    <property type="entry name" value="AAA"/>
    <property type="match status" value="6"/>
</dbReference>
<evidence type="ECO:0000256" key="8">
    <source>
        <dbReference type="ARBA" id="ARBA00023242"/>
    </source>
</evidence>
<dbReference type="InterPro" id="IPR040848">
    <property type="entry name" value="AAA_lid_7"/>
</dbReference>
<dbReference type="PANTHER" id="PTHR48103:SF2">
    <property type="entry name" value="MIDASIN"/>
    <property type="match status" value="1"/>
</dbReference>
<feature type="compositionally biased region" description="Acidic residues" evidence="10">
    <location>
        <begin position="4372"/>
        <end position="4399"/>
    </location>
</feature>
<feature type="region of interest" description="Disordered" evidence="10">
    <location>
        <begin position="4134"/>
        <end position="4154"/>
    </location>
</feature>
<feature type="compositionally biased region" description="Basic and acidic residues" evidence="10">
    <location>
        <begin position="4623"/>
        <end position="4633"/>
    </location>
</feature>
<evidence type="ECO:0000313" key="13">
    <source>
        <dbReference type="Proteomes" id="UP001345013"/>
    </source>
</evidence>
<dbReference type="CDD" id="cd00009">
    <property type="entry name" value="AAA"/>
    <property type="match status" value="2"/>
</dbReference>
<protein>
    <recommendedName>
        <fullName evidence="4 9">Midasin</fullName>
    </recommendedName>
</protein>
<keyword evidence="8 9" id="KW-0539">Nucleus</keyword>
<feature type="compositionally biased region" description="Polar residues" evidence="10">
    <location>
        <begin position="3922"/>
        <end position="3933"/>
    </location>
</feature>
<dbReference type="Pfam" id="PF21108">
    <property type="entry name" value="MDN1_4th"/>
    <property type="match status" value="1"/>
</dbReference>
<comment type="caution">
    <text evidence="12">The sequence shown here is derived from an EMBL/GenBank/DDBJ whole genome shotgun (WGS) entry which is preliminary data.</text>
</comment>
<feature type="compositionally biased region" description="Acidic residues" evidence="10">
    <location>
        <begin position="3510"/>
        <end position="3519"/>
    </location>
</feature>
<dbReference type="Pfam" id="PF17867">
    <property type="entry name" value="AAA_lid_7"/>
    <property type="match status" value="3"/>
</dbReference>
<feature type="compositionally biased region" description="Basic and acidic residues" evidence="10">
    <location>
        <begin position="4246"/>
        <end position="4288"/>
    </location>
</feature>
<feature type="region of interest" description="Disordered" evidence="10">
    <location>
        <begin position="3497"/>
        <end position="3519"/>
    </location>
</feature>
<feature type="region of interest" description="Disordered" evidence="10">
    <location>
        <begin position="3922"/>
        <end position="3947"/>
    </location>
</feature>
<evidence type="ECO:0000313" key="12">
    <source>
        <dbReference type="EMBL" id="KAK5093509.1"/>
    </source>
</evidence>
<evidence type="ECO:0000256" key="3">
    <source>
        <dbReference type="ARBA" id="ARBA00007188"/>
    </source>
</evidence>
<organism evidence="12 13">
    <name type="scientific">Lithohypha guttulata</name>
    <dbReference type="NCBI Taxonomy" id="1690604"/>
    <lineage>
        <taxon>Eukaryota</taxon>
        <taxon>Fungi</taxon>
        <taxon>Dikarya</taxon>
        <taxon>Ascomycota</taxon>
        <taxon>Pezizomycotina</taxon>
        <taxon>Eurotiomycetes</taxon>
        <taxon>Chaetothyriomycetidae</taxon>
        <taxon>Chaetothyriales</taxon>
        <taxon>Trichomeriaceae</taxon>
        <taxon>Lithohypha</taxon>
    </lineage>
</organism>
<comment type="function">
    <text evidence="9">Nuclear chaperone required for maturation and nuclear export of pre-60S ribosome subunits.</text>
</comment>
<dbReference type="InterPro" id="IPR011704">
    <property type="entry name" value="ATPase_dyneun-rel_AAA"/>
</dbReference>
<evidence type="ECO:0000256" key="9">
    <source>
        <dbReference type="PIRNR" id="PIRNR010340"/>
    </source>
</evidence>
<reference evidence="12 13" key="1">
    <citation type="submission" date="2023-08" db="EMBL/GenBank/DDBJ databases">
        <title>Black Yeasts Isolated from many extreme environments.</title>
        <authorList>
            <person name="Coleine C."/>
            <person name="Stajich J.E."/>
            <person name="Selbmann L."/>
        </authorList>
    </citation>
    <scope>NUCLEOTIDE SEQUENCE [LARGE SCALE GENOMIC DNA]</scope>
    <source>
        <strain evidence="12 13">CCFEE 5885</strain>
    </source>
</reference>
<dbReference type="PROSITE" id="PS00675">
    <property type="entry name" value="SIGMA54_INTERACT_1"/>
    <property type="match status" value="1"/>
</dbReference>
<comment type="subcellular location">
    <subcellularLocation>
        <location evidence="1">Nucleus</location>
        <location evidence="1">Nucleolus</location>
    </subcellularLocation>
    <subcellularLocation>
        <location evidence="2">Nucleus</location>
        <location evidence="2">Nucleoplasm</location>
    </subcellularLocation>
</comment>
<evidence type="ECO:0000256" key="1">
    <source>
        <dbReference type="ARBA" id="ARBA00004604"/>
    </source>
</evidence>
<evidence type="ECO:0000259" key="11">
    <source>
        <dbReference type="PROSITE" id="PS50234"/>
    </source>
</evidence>
<dbReference type="InterPro" id="IPR002035">
    <property type="entry name" value="VWF_A"/>
</dbReference>
<feature type="compositionally biased region" description="Polar residues" evidence="10">
    <location>
        <begin position="4134"/>
        <end position="4146"/>
    </location>
</feature>
<feature type="compositionally biased region" description="Basic and acidic residues" evidence="10">
    <location>
        <begin position="4416"/>
        <end position="4431"/>
    </location>
</feature>
<evidence type="ECO:0000256" key="2">
    <source>
        <dbReference type="ARBA" id="ARBA00004642"/>
    </source>
</evidence>
<sequence>MAEMEQTVIKDAKERGLHPTLAEILENGRGSHFLEALATASFDTRFTDLVLPLYLNVAADTSQRWIERAAQGSLLDEIACISCFARILPFAPYLRPSISTFLTNARLLKEVSTHIPSILQLDDRDLTELLTALFRLLSHDLETFTSHVKPILLCSLFSHERRHIRYLAIECLCQVMHFADAFGQTLIARNTGSGTVTGPWEDREIDYNLFKLYEERRWKRIQTALTEVSLPASSARLDNERDVCPQVASIGGVLVPRNGVSGPPQSSFVSFATSTKNLSNVAQTLCSSRASLLVGLSGAGKTAIIRELARETGLLSTMLTLHLNDQTDAKSLLGIYTSSTSGSGFTWQPGILTKAVQEGRWVLIEDIDRAPAEVTSLLRPLIESNEVFLPSRKERLRAKDGFRIFGTIRTTIGLAATSSARNAFLSNRRLWSIIEIDEYAPDEIRTILCQRYPSLLPFVDGIMSAHMRILAVWSSGPAFKPLQSRLPSIKDLTKWCRRLSLRLLSSSKDATPPLIPETFIIDMLKDGIDCYVAHLGDQTLLEVIGLAMAECLNIAPAAAEHAFKHQNPVVQEHKHALQVGRSLIPRLGIKRSKHTNTSKFALTRQVRQNMEAITSAIVAQEPLLLVGETGVGKTTMLQHIASVIDQSLTVVNLSNQSEASDLLGGLKPVTTRSLVVPLIDEFNELFDKTFSVGKNEKFRDSITKAFTKQRWSRLVGHWEEAVQLALKHLPLGPKQEMVEEQAAKRRKLDHWRHQALHERWTAFADNINQVKAQIQRGEHNQIFAFVESRLVQAVRSGNWLLLDEINLASPETLDNILSLLHNDNNDIPHLLLAEAGSMERIDAHPNFRLFAAMNPATDTGKKDLPPAIRAHFTEIYVHAGDNDVNDLVEVIQAYLGSALDYDNRAANDLANAYLAMKQLNTKHKLTDGAGDLPHFSLRSLTRCLQYVQQHAASHGLRRAMYEGMQMSFFTVLDSRSQRIASPVVEQYLIGSPQAKRIVQSQKPKVSIDKDQFVAFEHYSIVKGPLAPDVHPHYIVTSSVRRNLTNFARAASMKRFPVLLQGPTSAGKTSMVEYLAAYTGNKFVRINNHEHTDLQEYLGSYASGADGKLEYREGVLVEALRKGYWIVLDELNLAPSDVLEALNRLLDDNRELLIPESQEIVRPHPNFMLFATQNPAGLYGGRKRLSRAFRNRFLEIHIDDIPEDELEVILKERAQIAPSFCRQIVEVYKKLSLQRQSSRLFEARNSFATLRDLFRWASRPVDDREQLANHGYMLLAERVRDPAEKAVVKATIEETLKVRVDEAMLYGEQHVPVSFTIDNGITWTRAMRRLFVLVSTALKNNEPVLLVGETGCGKTQVCQCVAQAFGKELNIYNAHSNTETGDLIGSQRPVRHKSELADILVQDLQNLDPTSRALQPTDGMDVDGLITQFKAMDTTGFDKQAVIKVKNSIAAYQALFMWSDGSLVRAMKDGSHFLLDEISLADDSVLERMNSLLEPARSILLAEKGAGDNFVIAQPGFQFLATMNPGGDYGKRELSAALRNRLTEIWVPPLSDSEDIIPILADRLQTVDSSLAPLMIDFGQYFRRELQGSTSATIPLRTMLKWAEFISRNASLGLEHAVVHGAAMTYIDSLGANPAGVSSSTAQGVQHARGLCLRKLGRLFRVNATATYYAFTELQMSSETLRIGAFALPRLIDASSEQDLVLEAPTTLRNAMRIVRAQQTNRPLLLEGNPGVGKTAIVSLLAKLCGRPLTRVNLSEQTDLMDLFGADAPAEGERLGNFVWRDGPLLKAMQAGHWVLLDEMNLASQSVLEGLNACLDHRQEVYIAELDKTFKCHPDFVLFATQNPHHQGGGRKGLPASFVNRFTVVYADPFTREDLLQICRTKYPSLPGEQINRIVATIDDCQALTTHKPEFADGGPWELNLRDLNRWMSLCQEAKVLDPSIHFNTVIARRFRSEKAKSEALALSHNVFGRTEHESLYHNLSTLYLQVGTAFIKREPNRQPVTTNEHIPKPLLAAAKSTVVGLNQNWPVILVGSSGSGKTSLIRSLAALAGAKLDEVSMNADVDTADLIGGYEQYDPQRDITALQAQKNDALVDLMSHFLTANVESPRKGRSAVMSAYNQVQQGTTGLNTLFNALQDVPHGNGALVPQDIQDRLQAIHQKLEHLNQSPDTKSTRFKGTWLVLDNANLCNPSVLDRLNSLLEPDGCLIVSEQHGPDGASRVLRPHSDFRIILTMDPRYGELSRAMRNRSLEIFLNTQTDSLTDSSVQFEVPQYPTASSIARLRPLLSKVYANPGIGTSEELEPWVDQLDYSDLTLLKQQQRDSGVEAAREEAEIRLNLKLPKTLNELAMCSLPTTLNASSSRDGKTLPAMLAVNEPLVPFLFGADYRGAIAQETRMQALSIILIRYLAYLNDVSNGKYHSGSSTWLVKTSPQNSQRRRDQTSPMPAFQFMQALAFFASSMMKSHNTNREPQTLVDKPTYELFRDVTMLVQDLLHFFDQSSVNQSQIQAYLQILDDMKPRVAKLFPRVSHNFELATNKLGDACQLECGQSLQRMWPTWRANSATSRSHLEAQVLVEGLIERFDVLCKSLPQPRAQLADVRLRLCKALEVLPTMNDAAHQIGILENAINELALQRLPDPEGSGHFEALFDALLQKANYHAAPLPASTRQLYVLFGSIEAAKGQIARVTAGPHMELLGSLSDFSAVHADISHEQLLPPSDVGLQDFAHRLQVVHEQSIGRMNYAQEEFSELVRAFARNNKGIANNNLEAIRTCGVSLLRRVLNAHRFLLCERSHWALVHDTSNHSSLAAVFEEAMKSAKAKGLHSLRKALKPLKVACSLLAKPWYPETGKALLIIAMVCLKLFVPDQIFDPATYPLLIRERHDKRAAELSTRIAAWHDFQMKTTGQDTSLMINMLKDDLTELGEAPAMPNVYRPEPSAIADLQNEFTNLLRSIVNSGLVEQVVDGDWDDVQSDAPQLLSRIQACIRRLLQTHRAYDDLVKPAVGLLHCMAIGARLAIYSVGQEMAKQGRQHHILYEKASTTEDRQHQRALGEQLTSMQPVFDNSILAQEDLGAMSTPQLWTYLKQLRLQYVISNTQGAQKNQTLHHLVEVVNHLYMFWRKKLSKDQVEAEKQSRYYSYRGEDDSTDPSEEDVQKMFPSHDNNKPEAGENSVVWPHEVGGYDSDDDEDGVHIDVRKSAVELARYHRSFFQEHNPQSLLRSYLSERMNVRDETHVGFSDDEMLSPEIMPSLLLSMQSKLEALIAGSGQPTLNIYTDNDASETRKLYDTTRSAQGRFKEIAERWPEHAVPTEVLAFCDEVMALKMSTPIAKLLTKTEKLLEVVGQWQAVASKEYSVVHIMDSLTNLIIHWRRLELGSWSRLLDEEDNKQHEDADAWYFIAYESVIIDPLDIVKDVATGVSGEDLDAYRQKLATTLEEYLKNTTLGQYASRLELLRAFAATIGAIAQKLFADESAKRVKGGTARLNLRDNVEAPVGLHHERQQLDAPMRCSGDDVSPIDKDDEDTDGLPLADETEDQFIMPKQKITQQILNIHHTVLNVVNHYKRYEVHVSKTLTEGRSALEKKVTEQIKLASWKDTNITALRESARRSHFKLFKIVKKYRALLGQPVTGFTADYSAPTDPREFYPILPSPTVSVDNLSTHVNVSAEAITNWEQRPERLRNPIGSASTMRHVYTSIMPKFMPQSELHDYLEDISYSAQQLRKATPSVMTDDNTSLIRDLKQRKRRLLADTMKDVAQMGIRRNLGTTDLSTQASTAVVFASVPTLSSNPQSVAPQAADEAFHELVDTLPLARHAAFEHSEELTDGETRRGLGYLEGFLNLALKQRGQLGSSQGQLARFRDTHVMLATLLDDPTIQVVSGRSDAAPTSHELSHKLAWLSALLEVYAGVVDFQDKHGSLEAKEMVASMRQYSGALSSQNDKMQNLPTVPPKLRSRQHHEVEEESHTMLRALQKDIDRFAAQQPRFEHISLQIRRWLDHEESEPAQTNGYSQVEISKVDEASQGLLNKVFVALQQATEALRSLPSSSEDQVWLAKASDCHGKAFAALHVDALSTELETLLYSLHLVPIQESRLSFSILAVTAPIVQQFQIIAQDLFSRMLHLHAQTCRLAVFLGKIFITLANEGFCSPSQPSNGQEQTGKVEQGTGLGEGEAAEDISKDVGDDEDLADLAQEGGEREGGSEEMDKSKDAVDMGADELEGEMGSGEEQASGDERESDDENGKEQEMDEEAGSVDDLDPNAVDEKMWDEMQKQAEKEEKELNSQKAEGQKSDDQAARQDGKEEEQNGEVEANAGGDDEEHQDDTDAQQKADGENIDPHLQQEEALDMPDDVQLNGEEEKEGEISDVDMDDLSDVADDTQTEDKQNADLPDEDQINRDDEQDLEDDVNGEREEEVDGQAQDNDIAEDQAFDSEQTKDEHYDTREDHMLADMQDQENGESGEANTNQADADAQMDVNAPQGQTDAEVTAQDAQPQQGTKSTKEEQSGTNQGAVEQGIGRQNEATDKQDEALKKLADALERYHQRREIFTGSEDRQQKLADQDVDMADADFEHLNGDQEDAKAQALGTVDQDTAQKLDQSQAIEDSKAEVEDNLPMPENADEQMTETVHETLAEKMARLHAEHEDKDNHEVRNAILPDSAQERPRREGETEALAVENQDAEVEAEVEQLENDLAKSMQLPTSTSIADAQQLWSITSNKTQSLSLMLTEQLRLILQPTTATKLRGDFRTGKRLNIRRIIPYIASGYKRDKIWMRRSVPSKRNYQVMLAVDDSKSMAESGADILALETLCMLSRSLSMLEVGELSIVAFGKDYNSSTPPGTPQAVKVAHPFSSPFSPSMSGPETFSNFTFNQTGTNIRALLSESINIFKEARLKSSVREAADLWQLQIIISDGHIGSDTDDSVRRLVRKAREEKIVSVFVVVDNSEESIVDLKEVVFEKDPADENGEMKVRTKRYLEGFPFQYYVVVREVRDLPGVLGRVLKGWFEGVVESG</sequence>
<dbReference type="InterPro" id="IPR025662">
    <property type="entry name" value="Sigma_54_int_dom_ATP-bd_1"/>
</dbReference>
<dbReference type="Proteomes" id="UP001345013">
    <property type="component" value="Unassembled WGS sequence"/>
</dbReference>
<feature type="region of interest" description="Disordered" evidence="10">
    <location>
        <begin position="4202"/>
        <end position="4512"/>
    </location>
</feature>
<name>A0ABR0KD11_9EURO</name>
<keyword evidence="5 9" id="KW-0547">Nucleotide-binding</keyword>
<feature type="compositionally biased region" description="Polar residues" evidence="10">
    <location>
        <begin position="4461"/>
        <end position="4481"/>
    </location>
</feature>
<evidence type="ECO:0000256" key="5">
    <source>
        <dbReference type="ARBA" id="ARBA00022741"/>
    </source>
</evidence>
<feature type="region of interest" description="Disordered" evidence="10">
    <location>
        <begin position="4570"/>
        <end position="4606"/>
    </location>
</feature>
<dbReference type="InterPro" id="IPR003593">
    <property type="entry name" value="AAA+_ATPase"/>
</dbReference>
<evidence type="ECO:0000256" key="4">
    <source>
        <dbReference type="ARBA" id="ARBA00017143"/>
    </source>
</evidence>
<accession>A0ABR0KD11</accession>
<feature type="compositionally biased region" description="Basic and acidic residues" evidence="10">
    <location>
        <begin position="4310"/>
        <end position="4325"/>
    </location>
</feature>
<gene>
    <name evidence="12" type="primary">MDN1</name>
    <name evidence="12" type="ORF">LTR24_004220</name>
</gene>
<dbReference type="Pfam" id="PF07728">
    <property type="entry name" value="AAA_5"/>
    <property type="match status" value="8"/>
</dbReference>